<name>A0AAV4ND12_CAEEX</name>
<dbReference type="Proteomes" id="UP001054945">
    <property type="component" value="Unassembled WGS sequence"/>
</dbReference>
<organism evidence="1 2">
    <name type="scientific">Caerostris extrusa</name>
    <name type="common">Bark spider</name>
    <name type="synonym">Caerostris bankana</name>
    <dbReference type="NCBI Taxonomy" id="172846"/>
    <lineage>
        <taxon>Eukaryota</taxon>
        <taxon>Metazoa</taxon>
        <taxon>Ecdysozoa</taxon>
        <taxon>Arthropoda</taxon>
        <taxon>Chelicerata</taxon>
        <taxon>Arachnida</taxon>
        <taxon>Araneae</taxon>
        <taxon>Araneomorphae</taxon>
        <taxon>Entelegynae</taxon>
        <taxon>Araneoidea</taxon>
        <taxon>Araneidae</taxon>
        <taxon>Caerostris</taxon>
    </lineage>
</organism>
<keyword evidence="2" id="KW-1185">Reference proteome</keyword>
<evidence type="ECO:0000313" key="1">
    <source>
        <dbReference type="EMBL" id="GIX82230.1"/>
    </source>
</evidence>
<dbReference type="EMBL" id="BPLR01003216">
    <property type="protein sequence ID" value="GIX82230.1"/>
    <property type="molecule type" value="Genomic_DNA"/>
</dbReference>
<protein>
    <submittedName>
        <fullName evidence="1">Uncharacterized protein</fullName>
    </submittedName>
</protein>
<sequence>MDPDFEHFAYCIFTFESDDLPFQCILDSISYDERLAVIRVFDTMNDVTEIYGDIFDEYFNKRFNENNEVLFSRKKFAEFVLVRCLDFCTSPSFFNFLIVFSFMNRLLKSQRDCFLVFQILAKCLCFIYNKRYVGFFEQNGGLIGMRKYLHAIKHFSNFVRENEDSEDMLILSPQNVGDIVDAFDKYDRYYQMDEFELNYLYEFHFNGVVVEVKDNLKLLELPMSLDIAEETRKLEFILNGLKIQQNSNILDEDRKIEYLIDNLCIDEYEMIAGIKKMCSYCGEKCFKYLLFQLQKRYLSIEEEEQMEH</sequence>
<evidence type="ECO:0000313" key="2">
    <source>
        <dbReference type="Proteomes" id="UP001054945"/>
    </source>
</evidence>
<reference evidence="1 2" key="1">
    <citation type="submission" date="2021-06" db="EMBL/GenBank/DDBJ databases">
        <title>Caerostris extrusa draft genome.</title>
        <authorList>
            <person name="Kono N."/>
            <person name="Arakawa K."/>
        </authorList>
    </citation>
    <scope>NUCLEOTIDE SEQUENCE [LARGE SCALE GENOMIC DNA]</scope>
</reference>
<gene>
    <name evidence="1" type="ORF">CEXT_302861</name>
</gene>
<comment type="caution">
    <text evidence="1">The sequence shown here is derived from an EMBL/GenBank/DDBJ whole genome shotgun (WGS) entry which is preliminary data.</text>
</comment>
<dbReference type="AlphaFoldDB" id="A0AAV4ND12"/>
<proteinExistence type="predicted"/>
<accession>A0AAV4ND12</accession>